<dbReference type="Ensembl" id="ENSCAFT00020022495.1">
    <property type="protein sequence ID" value="ENSCAFP00020019434.1"/>
    <property type="gene ID" value="ENSCAFG00020015458.1"/>
</dbReference>
<evidence type="ECO:0000313" key="20">
    <source>
        <dbReference type="Ensembl" id="ENSCAFP00020019434.1"/>
    </source>
</evidence>
<keyword evidence="11" id="KW-0406">Ion transport</keyword>
<reference evidence="20" key="1">
    <citation type="submission" date="2025-08" db="UniProtKB">
        <authorList>
            <consortium name="Ensembl"/>
        </authorList>
    </citation>
    <scope>IDENTIFICATION</scope>
</reference>
<keyword evidence="6 19" id="KW-0812">Transmembrane</keyword>
<dbReference type="PANTHER" id="PTHR13080:SF16">
    <property type="entry name" value="ATP SYNTHASE SUBUNIT F, MITOCHONDRIAL"/>
    <property type="match status" value="1"/>
</dbReference>
<dbReference type="GO" id="GO:0046933">
    <property type="term" value="F:proton-transporting ATP synthase activity, rotational mechanism"/>
    <property type="evidence" value="ECO:0007669"/>
    <property type="project" value="TreeGrafter"/>
</dbReference>
<evidence type="ECO:0000256" key="18">
    <source>
        <dbReference type="ARBA" id="ARBA00070733"/>
    </source>
</evidence>
<dbReference type="InterPro" id="IPR019344">
    <property type="entry name" value="F1F0-ATPsyn_F_prd"/>
</dbReference>
<dbReference type="GeneTree" id="ENSGT00510000046986"/>
<dbReference type="Pfam" id="PF10206">
    <property type="entry name" value="WRW"/>
    <property type="match status" value="1"/>
</dbReference>
<dbReference type="GeneID" id="118352773"/>
<keyword evidence="13 19" id="KW-0472">Membrane</keyword>
<keyword evidence="12" id="KW-0496">Mitochondrion</keyword>
<keyword evidence="14" id="KW-0066">ATP synthesis</keyword>
<dbReference type="KEGG" id="clud:118352773"/>
<keyword evidence="5" id="KW-0597">Phosphoprotein</keyword>
<reference evidence="20" key="2">
    <citation type="submission" date="2025-09" db="UniProtKB">
        <authorList>
            <consortium name="Ensembl"/>
        </authorList>
    </citation>
    <scope>IDENTIFICATION</scope>
</reference>
<evidence type="ECO:0000256" key="12">
    <source>
        <dbReference type="ARBA" id="ARBA00023128"/>
    </source>
</evidence>
<protein>
    <recommendedName>
        <fullName evidence="18">ATP synthase F(0) complex subunit f, mitochondrial</fullName>
    </recommendedName>
    <alternativeName>
        <fullName evidence="15">ATP synthase membrane subunit f</fullName>
    </alternativeName>
</protein>
<feature type="transmembrane region" description="Helical" evidence="19">
    <location>
        <begin position="54"/>
        <end position="72"/>
    </location>
</feature>
<accession>A0A8C0KS42</accession>
<evidence type="ECO:0000256" key="2">
    <source>
        <dbReference type="ARBA" id="ARBA00005895"/>
    </source>
</evidence>
<evidence type="ECO:0000256" key="19">
    <source>
        <dbReference type="SAM" id="Phobius"/>
    </source>
</evidence>
<evidence type="ECO:0000256" key="7">
    <source>
        <dbReference type="ARBA" id="ARBA00022781"/>
    </source>
</evidence>
<keyword evidence="7" id="KW-0375">Hydrogen ion transport</keyword>
<dbReference type="GO" id="GO:0045259">
    <property type="term" value="C:proton-transporting ATP synthase complex"/>
    <property type="evidence" value="ECO:0007669"/>
    <property type="project" value="UniProtKB-KW"/>
</dbReference>
<comment type="subunit">
    <text evidence="17">Component of the ATP synthase complex composed at least of ATP5F1A/subunit alpha, ATP5F1B/subunit beta, ATP5MC1/subunit c (homooctomer), MT-ATP6/subunit a, MT-ATP8/subunit 8, ATP5ME/subunit e, ATP5MF/subunit f, ATP5MG/subunit g, ATP5MK/subunit k, ATP5MJ/subunit j, ATP5F1C/subunit gamma, ATP5F1D/subunit delta, ATP5F1E/subunit epsilon, ATP5PF/subunit F6, ATP5PB/subunit b, ATP5PD/subunit d, ATP5PO/subunit OSCP. ATP synthase complex consists of a soluble F(1) head domain (subunits alpha(3) and beta(3)) - the catalytic core - and a membrane F(0) domain - the membrane proton channel (subunits c, a, 8, e, f, g, k and j). These two domains are linked by a central stalk (subunits gamma, delta, and epsilon) rotating inside the F1 region and a stationary peripheral stalk (subunits F6, b, d, and OSCP).</text>
</comment>
<evidence type="ECO:0000256" key="11">
    <source>
        <dbReference type="ARBA" id="ARBA00023065"/>
    </source>
</evidence>
<keyword evidence="9 19" id="KW-1133">Transmembrane helix</keyword>
<comment type="similarity">
    <text evidence="2">Belongs to the ATPase F chain family.</text>
</comment>
<dbReference type="GO" id="GO:0042776">
    <property type="term" value="P:proton motive force-driven mitochondrial ATP synthesis"/>
    <property type="evidence" value="ECO:0007669"/>
    <property type="project" value="TreeGrafter"/>
</dbReference>
<evidence type="ECO:0000256" key="13">
    <source>
        <dbReference type="ARBA" id="ARBA00023136"/>
    </source>
</evidence>
<evidence type="ECO:0000256" key="14">
    <source>
        <dbReference type="ARBA" id="ARBA00023310"/>
    </source>
</evidence>
<dbReference type="GO" id="GO:0005743">
    <property type="term" value="C:mitochondrial inner membrane"/>
    <property type="evidence" value="ECO:0007669"/>
    <property type="project" value="UniProtKB-SubCell"/>
</dbReference>
<evidence type="ECO:0000256" key="9">
    <source>
        <dbReference type="ARBA" id="ARBA00022989"/>
    </source>
</evidence>
<keyword evidence="8" id="KW-0999">Mitochondrion inner membrane</keyword>
<keyword evidence="4" id="KW-0138">CF(0)</keyword>
<keyword evidence="21" id="KW-1185">Reference proteome</keyword>
<evidence type="ECO:0000313" key="21">
    <source>
        <dbReference type="Proteomes" id="UP000694391"/>
    </source>
</evidence>
<keyword evidence="3" id="KW-0813">Transport</keyword>
<evidence type="ECO:0000256" key="4">
    <source>
        <dbReference type="ARBA" id="ARBA00022547"/>
    </source>
</evidence>
<organism evidence="20 21">
    <name type="scientific">Canis lupus dingo</name>
    <name type="common">dingo</name>
    <dbReference type="NCBI Taxonomy" id="286419"/>
    <lineage>
        <taxon>Eukaryota</taxon>
        <taxon>Metazoa</taxon>
        <taxon>Chordata</taxon>
        <taxon>Craniata</taxon>
        <taxon>Vertebrata</taxon>
        <taxon>Euteleostomi</taxon>
        <taxon>Mammalia</taxon>
        <taxon>Eutheria</taxon>
        <taxon>Laurasiatheria</taxon>
        <taxon>Carnivora</taxon>
        <taxon>Caniformia</taxon>
        <taxon>Canidae</taxon>
        <taxon>Canis</taxon>
    </lineage>
</organism>
<comment type="function">
    <text evidence="16">Subunit f, of the mitochondrial membrane ATP synthase complex (F(1)F(0) ATP synthase or Complex V) that produces ATP from ADP in the presence of a proton gradient across the membrane which is generated by electron transport complexes of the respiratory chain. ATP synthase complex consist of a soluble F(1) head domain - the catalytic core - and a membrane F(1) domain - the membrane proton channel. These two domains are linked by a central stalk rotating inside the F(1) region and a stationary peripheral stalk. During catalysis, ATP synthesis in the catalytic domain of F(1) is coupled via a rotary mechanism of the central stalk subunits to proton translocation. In vivo, can only synthesize ATP although its ATP hydrolase activity can be activated artificially in vitro. Part of the complex F(0) domain.</text>
</comment>
<proteinExistence type="inferred from homology"/>
<evidence type="ECO:0000256" key="3">
    <source>
        <dbReference type="ARBA" id="ARBA00022448"/>
    </source>
</evidence>
<dbReference type="PANTHER" id="PTHR13080">
    <property type="entry name" value="ATP SYNTHASE F CHAIN, MITOCHONDRIAL-RELATED"/>
    <property type="match status" value="1"/>
</dbReference>
<dbReference type="Proteomes" id="UP000694391">
    <property type="component" value="Unplaced"/>
</dbReference>
<evidence type="ECO:0000256" key="8">
    <source>
        <dbReference type="ARBA" id="ARBA00022792"/>
    </source>
</evidence>
<evidence type="ECO:0000256" key="5">
    <source>
        <dbReference type="ARBA" id="ARBA00022553"/>
    </source>
</evidence>
<dbReference type="AlphaFoldDB" id="A0A8C0KS42"/>
<evidence type="ECO:0000256" key="16">
    <source>
        <dbReference type="ARBA" id="ARBA00054012"/>
    </source>
</evidence>
<dbReference type="RefSeq" id="XP_035564254.1">
    <property type="nucleotide sequence ID" value="XM_035708361.2"/>
</dbReference>
<keyword evidence="10" id="KW-0007">Acetylation</keyword>
<sequence length="87" mass="10023">MASSVPMKEKKLMKVKLGELPGWMLMRDSTPKGTAGAFQRGYYQHYKYINVKKGGAAGISMVLAAYVLFNYCRSYKELKHEQLRKYH</sequence>
<evidence type="ECO:0000256" key="10">
    <source>
        <dbReference type="ARBA" id="ARBA00022990"/>
    </source>
</evidence>
<comment type="subcellular location">
    <subcellularLocation>
        <location evidence="1">Mitochondrion inner membrane</location>
        <topology evidence="1">Single-pass membrane protein</topology>
    </subcellularLocation>
</comment>
<name>A0A8C0KS42_CANLU</name>
<evidence type="ECO:0000256" key="6">
    <source>
        <dbReference type="ARBA" id="ARBA00022692"/>
    </source>
</evidence>
<evidence type="ECO:0000256" key="15">
    <source>
        <dbReference type="ARBA" id="ARBA00032201"/>
    </source>
</evidence>
<evidence type="ECO:0000256" key="1">
    <source>
        <dbReference type="ARBA" id="ARBA00004434"/>
    </source>
</evidence>
<gene>
    <name evidence="20" type="primary">LOC118352773</name>
</gene>
<evidence type="ECO:0000256" key="17">
    <source>
        <dbReference type="ARBA" id="ARBA00064647"/>
    </source>
</evidence>